<feature type="domain" description="MacB-like periplasmic core" evidence="8">
    <location>
        <begin position="18"/>
        <end position="241"/>
    </location>
</feature>
<protein>
    <submittedName>
        <fullName evidence="9">Uncharacterized protein</fullName>
    </submittedName>
</protein>
<accession>A0A1Q2CHY3</accession>
<organism evidence="9 10">
    <name type="scientific">Tessaracoccus flavus</name>
    <dbReference type="NCBI Taxonomy" id="1610493"/>
    <lineage>
        <taxon>Bacteria</taxon>
        <taxon>Bacillati</taxon>
        <taxon>Actinomycetota</taxon>
        <taxon>Actinomycetes</taxon>
        <taxon>Propionibacteriales</taxon>
        <taxon>Propionibacteriaceae</taxon>
        <taxon>Tessaracoccus</taxon>
    </lineage>
</organism>
<dbReference type="Pfam" id="PF02687">
    <property type="entry name" value="FtsX"/>
    <property type="match status" value="2"/>
</dbReference>
<dbReference type="AlphaFoldDB" id="A0A1Q2CHY3"/>
<gene>
    <name evidence="9" type="ORF">RPIT_13630</name>
</gene>
<keyword evidence="5" id="KW-0472">Membrane</keyword>
<feature type="domain" description="ABC3 transporter permease C-terminal" evidence="7">
    <location>
        <begin position="276"/>
        <end position="395"/>
    </location>
</feature>
<evidence type="ECO:0000313" key="9">
    <source>
        <dbReference type="EMBL" id="AQP45722.1"/>
    </source>
</evidence>
<evidence type="ECO:0000259" key="8">
    <source>
        <dbReference type="Pfam" id="PF12704"/>
    </source>
</evidence>
<dbReference type="InterPro" id="IPR050250">
    <property type="entry name" value="Macrolide_Exporter_MacB"/>
</dbReference>
<dbReference type="Proteomes" id="UP000188324">
    <property type="component" value="Chromosome"/>
</dbReference>
<sequence>MLHATLTSLWARKARLLFSALSIVLGVAFVSGSLIFTNLLSSSFDEIVKGGLGDVNVTPESTGIQGFEQSSGPGPLLLSDDDVAAVADLAGVERATGIVSTPLAFPLDRDGRLVAFPGAPGLGMNWHDTPAADGMTGARIIEGRAPAASDEVVVDPATLERAGYTIGDAMEISTPTSGVKTYEVVGSGTYGAGSTAGASYLFFTLEEAREIAQEGRDGYYGLWIDTADGADPEDVADAVAEVLPAGFVAETSDELAAGIEEQLNVGLGFVNTFLLVFAAIALLVATLLILNTFSILVAQRARELALLRALGAKRSQVRNSVLVEALLTGLVGATLGLVVGYGLVWGILAVLDVLSLDLGAAVPTITWQAVAASYAIGVVITTIAAYLPARRAGRTRPVEAMAAAAQSGPERLTSLPIVTGVALIELGLAAIACAIWLDVARPLVWAGVGAALLLIGMVLAAVLVGGPLIWLFGRAYRALFGQIGRLAQLNSVRQPRRTAATAATLMIGLALVTAVAILAASTTTSVRDRLSTDQRGDFTISPVAYQPFDAKVADEARSVDGVEAVYEFYRGATVLGEDPVTLVGLSSDAFERAAAIDLVAGSLRAEGDALPAVIASDVLEREGLALGQLTDLVAPGGQRVTVLVTGIHDEERERLVGDVFVTEETFAQLSDTSLVQQIVVFTTDDADPDAVRSGLAAATEDVPTAVVANVDEFVQARVDQFGQLFTVLYALLALAIVISVLGIVNTLGLSVLERTRELGLLRAVGLTRGQLRRMVTLESVMVATLGACLGVAMGILFGWMLVTLLRDEGIDILVFPWPQLGAFVLLAAGFGVLAAVGPARRAARLNVLEAIATE</sequence>
<keyword evidence="10" id="KW-1185">Reference proteome</keyword>
<keyword evidence="3" id="KW-0812">Transmembrane</keyword>
<dbReference type="RefSeq" id="WP_077343925.1">
    <property type="nucleotide sequence ID" value="NZ_CP019605.1"/>
</dbReference>
<dbReference type="EMBL" id="CP019605">
    <property type="protein sequence ID" value="AQP45722.1"/>
    <property type="molecule type" value="Genomic_DNA"/>
</dbReference>
<dbReference type="OrthoDB" id="9780560at2"/>
<evidence type="ECO:0000256" key="3">
    <source>
        <dbReference type="ARBA" id="ARBA00022692"/>
    </source>
</evidence>
<proteinExistence type="inferred from homology"/>
<dbReference type="STRING" id="1610493.RPIT_13630"/>
<evidence type="ECO:0000256" key="1">
    <source>
        <dbReference type="ARBA" id="ARBA00004651"/>
    </source>
</evidence>
<evidence type="ECO:0000256" key="2">
    <source>
        <dbReference type="ARBA" id="ARBA00022475"/>
    </source>
</evidence>
<keyword evidence="4" id="KW-1133">Transmembrane helix</keyword>
<name>A0A1Q2CHY3_9ACTN</name>
<feature type="domain" description="ABC3 transporter permease C-terminal" evidence="7">
    <location>
        <begin position="730"/>
        <end position="846"/>
    </location>
</feature>
<dbReference type="GO" id="GO:0022857">
    <property type="term" value="F:transmembrane transporter activity"/>
    <property type="evidence" value="ECO:0007669"/>
    <property type="project" value="TreeGrafter"/>
</dbReference>
<dbReference type="PANTHER" id="PTHR30572:SF4">
    <property type="entry name" value="ABC TRANSPORTER PERMEASE YTRF"/>
    <property type="match status" value="1"/>
</dbReference>
<comment type="subcellular location">
    <subcellularLocation>
        <location evidence="1">Cell membrane</location>
        <topology evidence="1">Multi-pass membrane protein</topology>
    </subcellularLocation>
</comment>
<dbReference type="KEGG" id="tfl:RPIT_13630"/>
<dbReference type="PANTHER" id="PTHR30572">
    <property type="entry name" value="MEMBRANE COMPONENT OF TRANSPORTER-RELATED"/>
    <property type="match status" value="1"/>
</dbReference>
<comment type="similarity">
    <text evidence="6">Belongs to the ABC-4 integral membrane protein family.</text>
</comment>
<keyword evidence="2" id="KW-1003">Cell membrane</keyword>
<dbReference type="InterPro" id="IPR003838">
    <property type="entry name" value="ABC3_permease_C"/>
</dbReference>
<evidence type="ECO:0000256" key="4">
    <source>
        <dbReference type="ARBA" id="ARBA00022989"/>
    </source>
</evidence>
<dbReference type="GO" id="GO:0005886">
    <property type="term" value="C:plasma membrane"/>
    <property type="evidence" value="ECO:0007669"/>
    <property type="project" value="UniProtKB-SubCell"/>
</dbReference>
<evidence type="ECO:0000256" key="5">
    <source>
        <dbReference type="ARBA" id="ARBA00023136"/>
    </source>
</evidence>
<dbReference type="InterPro" id="IPR025857">
    <property type="entry name" value="MacB_PCD"/>
</dbReference>
<evidence type="ECO:0000259" key="7">
    <source>
        <dbReference type="Pfam" id="PF02687"/>
    </source>
</evidence>
<reference evidence="9 10" key="1">
    <citation type="journal article" date="2016" name="Int. J. Syst. Evol. Microbiol.">
        <title>Tessaracoccus flavus sp. nov., isolated from the drainage system of a lindane-producing factory.</title>
        <authorList>
            <person name="Kumari R."/>
            <person name="Singh P."/>
            <person name="Schumann P."/>
            <person name="Lal R."/>
        </authorList>
    </citation>
    <scope>NUCLEOTIDE SEQUENCE [LARGE SCALE GENOMIC DNA]</scope>
    <source>
        <strain evidence="9 10">RP1T</strain>
    </source>
</reference>
<dbReference type="Pfam" id="PF12704">
    <property type="entry name" value="MacB_PCD"/>
    <property type="match status" value="2"/>
</dbReference>
<feature type="domain" description="MacB-like periplasmic core" evidence="8">
    <location>
        <begin position="498"/>
        <end position="696"/>
    </location>
</feature>
<evidence type="ECO:0000256" key="6">
    <source>
        <dbReference type="ARBA" id="ARBA00038076"/>
    </source>
</evidence>
<evidence type="ECO:0000313" key="10">
    <source>
        <dbReference type="Proteomes" id="UP000188324"/>
    </source>
</evidence>